<organism evidence="1 2">
    <name type="scientific">Nephila pilipes</name>
    <name type="common">Giant wood spider</name>
    <name type="synonym">Nephila maculata</name>
    <dbReference type="NCBI Taxonomy" id="299642"/>
    <lineage>
        <taxon>Eukaryota</taxon>
        <taxon>Metazoa</taxon>
        <taxon>Ecdysozoa</taxon>
        <taxon>Arthropoda</taxon>
        <taxon>Chelicerata</taxon>
        <taxon>Arachnida</taxon>
        <taxon>Araneae</taxon>
        <taxon>Araneomorphae</taxon>
        <taxon>Entelegynae</taxon>
        <taxon>Araneoidea</taxon>
        <taxon>Nephilidae</taxon>
        <taxon>Nephila</taxon>
    </lineage>
</organism>
<sequence length="108" mass="12100">MGTRARTDMRLEGRIGNLMLHFTALKSCSCHHWVIFGKQKRQKWHFGALGAIGSLRSRALTAESCMRSSTRTSSSDAAAIRARRSRWTLAHSAEYPPKIRGPSPECGW</sequence>
<accession>A0A8X6TKF7</accession>
<proteinExistence type="predicted"/>
<dbReference type="EMBL" id="BMAW01106490">
    <property type="protein sequence ID" value="GFT24563.1"/>
    <property type="molecule type" value="Genomic_DNA"/>
</dbReference>
<dbReference type="Proteomes" id="UP000887013">
    <property type="component" value="Unassembled WGS sequence"/>
</dbReference>
<comment type="caution">
    <text evidence="1">The sequence shown here is derived from an EMBL/GenBank/DDBJ whole genome shotgun (WGS) entry which is preliminary data.</text>
</comment>
<keyword evidence="2" id="KW-1185">Reference proteome</keyword>
<evidence type="ECO:0000313" key="1">
    <source>
        <dbReference type="EMBL" id="GFT24563.1"/>
    </source>
</evidence>
<name>A0A8X6TKF7_NEPPI</name>
<reference evidence="1" key="1">
    <citation type="submission" date="2020-08" db="EMBL/GenBank/DDBJ databases">
        <title>Multicomponent nature underlies the extraordinary mechanical properties of spider dragline silk.</title>
        <authorList>
            <person name="Kono N."/>
            <person name="Nakamura H."/>
            <person name="Mori M."/>
            <person name="Yoshida Y."/>
            <person name="Ohtoshi R."/>
            <person name="Malay A.D."/>
            <person name="Moran D.A.P."/>
            <person name="Tomita M."/>
            <person name="Numata K."/>
            <person name="Arakawa K."/>
        </authorList>
    </citation>
    <scope>NUCLEOTIDE SEQUENCE</scope>
</reference>
<protein>
    <submittedName>
        <fullName evidence="1">Uncharacterized protein</fullName>
    </submittedName>
</protein>
<evidence type="ECO:0000313" key="2">
    <source>
        <dbReference type="Proteomes" id="UP000887013"/>
    </source>
</evidence>
<gene>
    <name evidence="1" type="ORF">NPIL_239861</name>
</gene>
<dbReference type="AlphaFoldDB" id="A0A8X6TKF7"/>